<dbReference type="EMBL" id="JBHSQK010000067">
    <property type="protein sequence ID" value="MFC5951240.1"/>
    <property type="molecule type" value="Genomic_DNA"/>
</dbReference>
<dbReference type="InterPro" id="IPR011330">
    <property type="entry name" value="Glyco_hydro/deAcase_b/a-brl"/>
</dbReference>
<protein>
    <submittedName>
        <fullName evidence="1">DUF2334 domain-containing protein</fullName>
    </submittedName>
</protein>
<gene>
    <name evidence="1" type="ORF">ACFQH9_23510</name>
</gene>
<dbReference type="RefSeq" id="WP_379569004.1">
    <property type="nucleotide sequence ID" value="NZ_JBHSQK010000067.1"/>
</dbReference>
<reference evidence="2" key="1">
    <citation type="journal article" date="2019" name="Int. J. Syst. Evol. Microbiol.">
        <title>The Global Catalogue of Microorganisms (GCM) 10K type strain sequencing project: providing services to taxonomists for standard genome sequencing and annotation.</title>
        <authorList>
            <consortium name="The Broad Institute Genomics Platform"/>
            <consortium name="The Broad Institute Genome Sequencing Center for Infectious Disease"/>
            <person name="Wu L."/>
            <person name="Ma J."/>
        </authorList>
    </citation>
    <scope>NUCLEOTIDE SEQUENCE [LARGE SCALE GENOMIC DNA]</scope>
    <source>
        <strain evidence="2">CGMCC 4.7397</strain>
    </source>
</reference>
<keyword evidence="2" id="KW-1185">Reference proteome</keyword>
<comment type="caution">
    <text evidence="1">The sequence shown here is derived from an EMBL/GenBank/DDBJ whole genome shotgun (WGS) entry which is preliminary data.</text>
</comment>
<dbReference type="Pfam" id="PF10096">
    <property type="entry name" value="DUF2334"/>
    <property type="match status" value="1"/>
</dbReference>
<name>A0ABW1IDN6_9PSEU</name>
<evidence type="ECO:0000313" key="1">
    <source>
        <dbReference type="EMBL" id="MFC5951240.1"/>
    </source>
</evidence>
<evidence type="ECO:0000313" key="2">
    <source>
        <dbReference type="Proteomes" id="UP001596119"/>
    </source>
</evidence>
<dbReference type="InterPro" id="IPR018763">
    <property type="entry name" value="DUF2334"/>
</dbReference>
<sequence>MPARLVVSLSGLTDARGDALPRARALAADLDLRGVPLTHLVQPASPDGPPSPELVSWLRGRTRGADALALHGYDHTPDPARRGGVGRKGEFAALPRHEAGLRLTAARRALTGLGLTTAVFAAPRWLASPGTVEAVRGQGFRMCLDEGGVHLFDDGVLLRARALGFRLEAVVSGEERRRAESWRCRLLHAEAVRIARRAGVARIGVRAKDLRRPDRVRTVLGTVDAVLAEGAWPTTYAALSATAPAARTA</sequence>
<dbReference type="SUPFAM" id="SSF88713">
    <property type="entry name" value="Glycoside hydrolase/deacetylase"/>
    <property type="match status" value="1"/>
</dbReference>
<dbReference type="Proteomes" id="UP001596119">
    <property type="component" value="Unassembled WGS sequence"/>
</dbReference>
<proteinExistence type="predicted"/>
<dbReference type="Gene3D" id="3.20.20.370">
    <property type="entry name" value="Glycoside hydrolase/deacetylase"/>
    <property type="match status" value="1"/>
</dbReference>
<organism evidence="1 2">
    <name type="scientific">Pseudonocardia lutea</name>
    <dbReference type="NCBI Taxonomy" id="2172015"/>
    <lineage>
        <taxon>Bacteria</taxon>
        <taxon>Bacillati</taxon>
        <taxon>Actinomycetota</taxon>
        <taxon>Actinomycetes</taxon>
        <taxon>Pseudonocardiales</taxon>
        <taxon>Pseudonocardiaceae</taxon>
        <taxon>Pseudonocardia</taxon>
    </lineage>
</organism>
<accession>A0ABW1IDN6</accession>